<dbReference type="NCBIfam" id="NF002049">
    <property type="entry name" value="PRK00881.1"/>
    <property type="match status" value="1"/>
</dbReference>
<dbReference type="Pfam" id="PF02142">
    <property type="entry name" value="MGS"/>
    <property type="match status" value="1"/>
</dbReference>
<dbReference type="EC" id="3.5.4.10" evidence="10"/>
<evidence type="ECO:0000256" key="8">
    <source>
        <dbReference type="ARBA" id="ARBA00050488"/>
    </source>
</evidence>
<evidence type="ECO:0000256" key="10">
    <source>
        <dbReference type="HAMAP-Rule" id="MF_00139"/>
    </source>
</evidence>
<evidence type="ECO:0000313" key="13">
    <source>
        <dbReference type="Proteomes" id="UP000063234"/>
    </source>
</evidence>
<evidence type="ECO:0000256" key="9">
    <source>
        <dbReference type="ARBA" id="ARBA00050687"/>
    </source>
</evidence>
<dbReference type="GO" id="GO:0006189">
    <property type="term" value="P:'de novo' IMP biosynthetic process"/>
    <property type="evidence" value="ECO:0007669"/>
    <property type="project" value="UniProtKB-UniRule"/>
</dbReference>
<protein>
    <recommendedName>
        <fullName evidence="10">Bifunctional purine biosynthesis protein PurH</fullName>
    </recommendedName>
    <domain>
        <recommendedName>
            <fullName evidence="10">Phosphoribosylaminoimidazolecarboxamide formyltransferase</fullName>
            <ecNumber evidence="10">2.1.2.3</ecNumber>
        </recommendedName>
        <alternativeName>
            <fullName evidence="10">AICAR transformylase</fullName>
        </alternativeName>
    </domain>
    <domain>
        <recommendedName>
            <fullName evidence="10">IMP cyclohydrolase</fullName>
            <ecNumber evidence="10">3.5.4.10</ecNumber>
        </recommendedName>
        <alternativeName>
            <fullName evidence="10">ATIC</fullName>
        </alternativeName>
        <alternativeName>
            <fullName evidence="10">IMP synthase</fullName>
        </alternativeName>
        <alternativeName>
            <fullName evidence="10">Inosinicase</fullName>
        </alternativeName>
    </domain>
</protein>
<dbReference type="GO" id="GO:0004643">
    <property type="term" value="F:phosphoribosylaminoimidazolecarboxamide formyltransferase activity"/>
    <property type="evidence" value="ECO:0007669"/>
    <property type="project" value="UniProtKB-UniRule"/>
</dbReference>
<comment type="pathway">
    <text evidence="2 10">Purine metabolism; IMP biosynthesis via de novo pathway; 5-formamido-1-(5-phospho-D-ribosyl)imidazole-4-carboxamide from 5-amino-1-(5-phospho-D-ribosyl)imidazole-4-carboxamide (10-formyl THF route): step 1/1.</text>
</comment>
<keyword evidence="4 10" id="KW-0808">Transferase</keyword>
<dbReference type="PIRSF" id="PIRSF000414">
    <property type="entry name" value="AICARFT_IMPCHas"/>
    <property type="match status" value="1"/>
</dbReference>
<dbReference type="FunFam" id="3.40.140.20:FF:000001">
    <property type="entry name" value="Bifunctional purine biosynthesis protein PurH"/>
    <property type="match status" value="1"/>
</dbReference>
<evidence type="ECO:0000259" key="11">
    <source>
        <dbReference type="PROSITE" id="PS51855"/>
    </source>
</evidence>
<dbReference type="CDD" id="cd01421">
    <property type="entry name" value="IMPCH"/>
    <property type="match status" value="1"/>
</dbReference>
<dbReference type="HAMAP" id="MF_00139">
    <property type="entry name" value="PurH"/>
    <property type="match status" value="1"/>
</dbReference>
<comment type="domain">
    <text evidence="10">The IMP cyclohydrolase activity resides in the N-terminal region.</text>
</comment>
<dbReference type="PATRIC" id="fig|1298851.3.peg.947"/>
<dbReference type="NCBIfam" id="TIGR00355">
    <property type="entry name" value="purH"/>
    <property type="match status" value="1"/>
</dbReference>
<dbReference type="GO" id="GO:0005829">
    <property type="term" value="C:cytosol"/>
    <property type="evidence" value="ECO:0007669"/>
    <property type="project" value="TreeGrafter"/>
</dbReference>
<evidence type="ECO:0000256" key="4">
    <source>
        <dbReference type="ARBA" id="ARBA00022679"/>
    </source>
</evidence>
<dbReference type="PANTHER" id="PTHR11692:SF0">
    <property type="entry name" value="BIFUNCTIONAL PURINE BIOSYNTHESIS PROTEIN ATIC"/>
    <property type="match status" value="1"/>
</dbReference>
<reference evidence="13" key="1">
    <citation type="journal article" date="2018" name="Science">
        <title>A primordial and reversible TCA cycle in a facultatively chemolithoautotrophic thermophile.</title>
        <authorList>
            <person name="Nunoura T."/>
            <person name="Chikaraishi Y."/>
            <person name="Izaki R."/>
            <person name="Suwa T."/>
            <person name="Sato T."/>
            <person name="Harada T."/>
            <person name="Mori K."/>
            <person name="Kato Y."/>
            <person name="Miyazaki M."/>
            <person name="Shimamura S."/>
            <person name="Yanagawa K."/>
            <person name="Shuto A."/>
            <person name="Ohkouchi N."/>
            <person name="Fujita N."/>
            <person name="Takaki Y."/>
            <person name="Atomi H."/>
            <person name="Takai K."/>
        </authorList>
    </citation>
    <scope>NUCLEOTIDE SEQUENCE [LARGE SCALE GENOMIC DNA]</scope>
    <source>
        <strain evidence="13">DSM 17441 / JCM 13301 / NBRC 103674 / ABI70S6</strain>
    </source>
</reference>
<dbReference type="UniPathway" id="UPA00074">
    <property type="reaction ID" value="UER00133"/>
</dbReference>
<dbReference type="GO" id="GO:0003937">
    <property type="term" value="F:IMP cyclohydrolase activity"/>
    <property type="evidence" value="ECO:0007669"/>
    <property type="project" value="UniProtKB-UniRule"/>
</dbReference>
<dbReference type="Gene3D" id="3.40.50.1380">
    <property type="entry name" value="Methylglyoxal synthase-like domain"/>
    <property type="match status" value="1"/>
</dbReference>
<evidence type="ECO:0000256" key="3">
    <source>
        <dbReference type="ARBA" id="ARBA00007667"/>
    </source>
</evidence>
<dbReference type="AlphaFoldDB" id="A0A0S3QTQ4"/>
<comment type="catalytic activity">
    <reaction evidence="8 10">
        <text>(6R)-10-formyltetrahydrofolate + 5-amino-1-(5-phospho-beta-D-ribosyl)imidazole-4-carboxamide = 5-formamido-1-(5-phospho-D-ribosyl)imidazole-4-carboxamide + (6S)-5,6,7,8-tetrahydrofolate</text>
        <dbReference type="Rhea" id="RHEA:22192"/>
        <dbReference type="ChEBI" id="CHEBI:57453"/>
        <dbReference type="ChEBI" id="CHEBI:58467"/>
        <dbReference type="ChEBI" id="CHEBI:58475"/>
        <dbReference type="ChEBI" id="CHEBI:195366"/>
        <dbReference type="EC" id="2.1.2.3"/>
    </reaction>
</comment>
<evidence type="ECO:0000256" key="6">
    <source>
        <dbReference type="ARBA" id="ARBA00022801"/>
    </source>
</evidence>
<dbReference type="SMART" id="SM00798">
    <property type="entry name" value="AICARFT_IMPCHas"/>
    <property type="match status" value="1"/>
</dbReference>
<evidence type="ECO:0000256" key="7">
    <source>
        <dbReference type="ARBA" id="ARBA00023268"/>
    </source>
</evidence>
<keyword evidence="13" id="KW-1185">Reference proteome</keyword>
<dbReference type="SUPFAM" id="SSF53927">
    <property type="entry name" value="Cytidine deaminase-like"/>
    <property type="match status" value="1"/>
</dbReference>
<dbReference type="PROSITE" id="PS51855">
    <property type="entry name" value="MGS"/>
    <property type="match status" value="1"/>
</dbReference>
<dbReference type="InterPro" id="IPR002695">
    <property type="entry name" value="PurH-like"/>
</dbReference>
<keyword evidence="7 10" id="KW-0511">Multifunctional enzyme</keyword>
<feature type="domain" description="MGS-like" evidence="11">
    <location>
        <begin position="1"/>
        <end position="135"/>
    </location>
</feature>
<name>A0A0S3QTQ4_THET7</name>
<keyword evidence="6 10" id="KW-0378">Hydrolase</keyword>
<dbReference type="SUPFAM" id="SSF52335">
    <property type="entry name" value="Methylglyoxal synthase-like"/>
    <property type="match status" value="1"/>
</dbReference>
<dbReference type="KEGG" id="ttk:TST_0910"/>
<dbReference type="RefSeq" id="WP_068549706.1">
    <property type="nucleotide sequence ID" value="NZ_AP013035.1"/>
</dbReference>
<dbReference type="EC" id="2.1.2.3" evidence="10"/>
<dbReference type="InterPro" id="IPR016193">
    <property type="entry name" value="Cytidine_deaminase-like"/>
</dbReference>
<evidence type="ECO:0000256" key="5">
    <source>
        <dbReference type="ARBA" id="ARBA00022755"/>
    </source>
</evidence>
<comment type="catalytic activity">
    <reaction evidence="9 10">
        <text>IMP + H2O = 5-formamido-1-(5-phospho-D-ribosyl)imidazole-4-carboxamide</text>
        <dbReference type="Rhea" id="RHEA:18445"/>
        <dbReference type="ChEBI" id="CHEBI:15377"/>
        <dbReference type="ChEBI" id="CHEBI:58053"/>
        <dbReference type="ChEBI" id="CHEBI:58467"/>
        <dbReference type="EC" id="3.5.4.10"/>
    </reaction>
</comment>
<accession>A0A0S3QTQ4</accession>
<dbReference type="STRING" id="1298851.TST_0910"/>
<sequence length="497" mass="55354">MKWALISVYKKDGIVEFAKGLQELGYGILSTGNTARILKEKGIKVKEVSEHTGFPEILDGRVKTLHPKIHGGILAKRNNETHMKTLEELGIDPIEIVVVNLYPFFENPSVEMIDIGGPTLVRAAAKNYESVIIVIDPSDYSWVLQRLKEGGLTLEERKRLACKAFALTSTYDAAIHQWVSEEEFPEIKVISLKKQLQPRYGENPHQKAAFYAISNANHGFANFQQFQGKELSYNNIHDANAAYELILEFDEEPACAIIKHTNPCGVAIGKSVKDAFERAFSCDPVSAFGGILAFNRIVDGETATSIVKSFFEVIIAPDYTKEALSVFSQKENLRVLKIDPWGKRDEMVFKSVTGGCLVQEYDNELYSNLEVVTKREPTSEEMDQLLFAWKVVKYVKSNAIVFAKDDMIIGVGAGQTSRVDSVKIAGMKAKMHGHETKGAVMASDAFFPFPDGVEEAAKLGITAVIQPGGSIRDREVIEKANQLNLAMVFTRMRHFKH</sequence>
<evidence type="ECO:0000313" key="12">
    <source>
        <dbReference type="EMBL" id="BAT71710.1"/>
    </source>
</evidence>
<dbReference type="SMART" id="SM00851">
    <property type="entry name" value="MGS"/>
    <property type="match status" value="1"/>
</dbReference>
<dbReference type="Proteomes" id="UP000063234">
    <property type="component" value="Chromosome"/>
</dbReference>
<gene>
    <name evidence="10 12" type="primary">purH</name>
    <name evidence="12" type="ORF">TST_0910</name>
</gene>
<dbReference type="Gene3D" id="3.40.140.20">
    <property type="match status" value="2"/>
</dbReference>
<dbReference type="InterPro" id="IPR036914">
    <property type="entry name" value="MGS-like_dom_sf"/>
</dbReference>
<dbReference type="OrthoDB" id="9802065at2"/>
<dbReference type="FunFam" id="3.40.50.1380:FF:000001">
    <property type="entry name" value="Bifunctional purine biosynthesis protein PurH"/>
    <property type="match status" value="1"/>
</dbReference>
<evidence type="ECO:0000256" key="2">
    <source>
        <dbReference type="ARBA" id="ARBA00004954"/>
    </source>
</evidence>
<dbReference type="InterPro" id="IPR024051">
    <property type="entry name" value="AICAR_Tfase_dup_dom_sf"/>
</dbReference>
<dbReference type="EMBL" id="AP013035">
    <property type="protein sequence ID" value="BAT71710.1"/>
    <property type="molecule type" value="Genomic_DNA"/>
</dbReference>
<evidence type="ECO:0000256" key="1">
    <source>
        <dbReference type="ARBA" id="ARBA00004844"/>
    </source>
</evidence>
<proteinExistence type="inferred from homology"/>
<dbReference type="PANTHER" id="PTHR11692">
    <property type="entry name" value="BIFUNCTIONAL PURINE BIOSYNTHESIS PROTEIN PURH"/>
    <property type="match status" value="1"/>
</dbReference>
<comment type="similarity">
    <text evidence="3 10">Belongs to the PurH family.</text>
</comment>
<dbReference type="FunFam" id="3.40.140.20:FF:000002">
    <property type="entry name" value="Bifunctional purine biosynthesis protein PurH"/>
    <property type="match status" value="1"/>
</dbReference>
<comment type="pathway">
    <text evidence="1 10">Purine metabolism; IMP biosynthesis via de novo pathway; IMP from 5-formamido-1-(5-phospho-D-ribosyl)imidazole-4-carboxamide: step 1/1.</text>
</comment>
<organism evidence="12 13">
    <name type="scientific">Thermosulfidibacter takaii (strain DSM 17441 / JCM 13301 / NBRC 103674 / ABI70S6)</name>
    <dbReference type="NCBI Taxonomy" id="1298851"/>
    <lineage>
        <taxon>Bacteria</taxon>
        <taxon>Pseudomonadati</taxon>
        <taxon>Thermosulfidibacterota</taxon>
        <taxon>Thermosulfidibacteria</taxon>
        <taxon>Thermosulfidibacterales</taxon>
        <taxon>Thermosulfidibacteraceae</taxon>
    </lineage>
</organism>
<dbReference type="Pfam" id="PF01808">
    <property type="entry name" value="AICARFT_IMPCHas"/>
    <property type="match status" value="1"/>
</dbReference>
<keyword evidence="5 10" id="KW-0658">Purine biosynthesis</keyword>
<dbReference type="InterPro" id="IPR011607">
    <property type="entry name" value="MGS-like_dom"/>
</dbReference>